<feature type="compositionally biased region" description="Low complexity" evidence="10">
    <location>
        <begin position="431"/>
        <end position="456"/>
    </location>
</feature>
<dbReference type="Gene3D" id="3.40.525.10">
    <property type="entry name" value="CRAL-TRIO lipid binding domain"/>
    <property type="match status" value="1"/>
</dbReference>
<feature type="domain" description="Tyrosine-protein phosphatase" evidence="11">
    <location>
        <begin position="505"/>
        <end position="776"/>
    </location>
</feature>
<name>A0A1I8PUY4_STOCA</name>
<keyword evidence="5" id="KW-0904">Protein phosphatase</keyword>
<evidence type="ECO:0000259" key="11">
    <source>
        <dbReference type="PROSITE" id="PS50055"/>
    </source>
</evidence>
<keyword evidence="15" id="KW-1185">Reference proteome</keyword>
<dbReference type="InterPro" id="IPR000387">
    <property type="entry name" value="Tyr_Pase_dom"/>
</dbReference>
<dbReference type="GO" id="GO:0004725">
    <property type="term" value="F:protein tyrosine phosphatase activity"/>
    <property type="evidence" value="ECO:0007669"/>
    <property type="project" value="UniProtKB-EC"/>
</dbReference>
<dbReference type="VEuPathDB" id="VectorBase:SCAU011369"/>
<dbReference type="InterPro" id="IPR011074">
    <property type="entry name" value="CRAL/TRIO_N_dom"/>
</dbReference>
<dbReference type="InterPro" id="IPR029021">
    <property type="entry name" value="Prot-tyrosine_phosphatase-like"/>
</dbReference>
<organism evidence="14 15">
    <name type="scientific">Stomoxys calcitrans</name>
    <name type="common">Stable fly</name>
    <name type="synonym">Conops calcitrans</name>
    <dbReference type="NCBI Taxonomy" id="35570"/>
    <lineage>
        <taxon>Eukaryota</taxon>
        <taxon>Metazoa</taxon>
        <taxon>Ecdysozoa</taxon>
        <taxon>Arthropoda</taxon>
        <taxon>Hexapoda</taxon>
        <taxon>Insecta</taxon>
        <taxon>Pterygota</taxon>
        <taxon>Neoptera</taxon>
        <taxon>Endopterygota</taxon>
        <taxon>Diptera</taxon>
        <taxon>Brachycera</taxon>
        <taxon>Muscomorpha</taxon>
        <taxon>Muscoidea</taxon>
        <taxon>Muscidae</taxon>
        <taxon>Stomoxys</taxon>
    </lineage>
</organism>
<dbReference type="Pfam" id="PF00650">
    <property type="entry name" value="CRAL_TRIO"/>
    <property type="match status" value="1"/>
</dbReference>
<evidence type="ECO:0000256" key="9">
    <source>
        <dbReference type="ARBA" id="ARBA00069781"/>
    </source>
</evidence>
<evidence type="ECO:0000259" key="12">
    <source>
        <dbReference type="PROSITE" id="PS50056"/>
    </source>
</evidence>
<dbReference type="GO" id="GO:0048666">
    <property type="term" value="P:neuron development"/>
    <property type="evidence" value="ECO:0007669"/>
    <property type="project" value="UniProtKB-ARBA"/>
</dbReference>
<evidence type="ECO:0000256" key="2">
    <source>
        <dbReference type="ARBA" id="ARBA00013064"/>
    </source>
</evidence>
<evidence type="ECO:0000256" key="5">
    <source>
        <dbReference type="ARBA" id="ARBA00022912"/>
    </source>
</evidence>
<sequence>MVQLILCNSSLEQYKQAVKQFIELCNNIGSTCTPRRNISQTTAVKFLYARKFDVPRAVSLYEQHEQIRLKEGLYNIDPDVEPLRSELQTGKFTILSARDSSGAAIALFTANKHSPLCVTHTTTLQGIVYQLDCALQDTETQKAGLVFIYDMSGSKYSNFDYDLSQKILTLLKGGYPARLKKVLIVTAPLWFKAPFKILRLFVREKLRERVFTVSVPTLSLHVPRRALPIHLGGTLEIEHNTWLLHCRKSMTNREDELLANIGGLSAATAATAAANQNSLSNQSHITNTVGVVANGDCQRFLAEPNENITNHSNNTSTTAAAAASPTSLLNGHHNNSSSIAAAPLVPIANNLNNLNNSTSPNNAKLLAVGLANGGLVAGTIVNGDLVHTATSPSSSSASSTPLVVNGIVTGISALSGSATAGSGGGGGGVVVGQTTPTNNTSATNNTATAAGTTTTTGLSDFWTENPPSSASSGFSDDDSLAGQEGDPKTIEQIVQMVKTRGRQGLVKEYAEIRSRAPDGTFLHARMRNNVTKNRYTDVLCYDHSRVVLSRVGGDEVSDYINANFVDGYKQKNAYISTQGPLPKTSQDFWRMIWEQHCLVIVMTTRVMERGRVKCGQYWEPAENSCLEFGNFHVRTLSIETNEDYTVASLELRNTKTDEVRNVSHWQFTSWPDYGVPSSAMAMITFLQKVREKQAQMVQALGDTWAGHPRGPPIVVHCSAGIGRTGTFITLDICISRLEDVGTADIRGTVEKIRAQRAYSIQMPDQYVFCHLALIEYAISRGMLKAVDLEGFDDREDDSE</sequence>
<proteinExistence type="inferred from homology"/>
<dbReference type="PANTHER" id="PTHR19134">
    <property type="entry name" value="RECEPTOR-TYPE TYROSINE-PROTEIN PHOSPHATASE"/>
    <property type="match status" value="1"/>
</dbReference>
<dbReference type="InterPro" id="IPR050348">
    <property type="entry name" value="Protein-Tyr_Phosphatase"/>
</dbReference>
<protein>
    <recommendedName>
        <fullName evidence="9">Tyrosine-protein phosphatase non-receptor type 9</fullName>
        <ecNumber evidence="2">3.1.3.48</ecNumber>
    </recommendedName>
</protein>
<dbReference type="AlphaFoldDB" id="A0A1I8PUY4"/>
<dbReference type="EC" id="3.1.3.48" evidence="2"/>
<dbReference type="OrthoDB" id="10051650at2759"/>
<evidence type="ECO:0000256" key="3">
    <source>
        <dbReference type="ARBA" id="ARBA00022490"/>
    </source>
</evidence>
<dbReference type="GO" id="GO:0009653">
    <property type="term" value="P:anatomical structure morphogenesis"/>
    <property type="evidence" value="ECO:0007669"/>
    <property type="project" value="UniProtKB-ARBA"/>
</dbReference>
<dbReference type="SUPFAM" id="SSF52799">
    <property type="entry name" value="(Phosphotyrosine protein) phosphatases II"/>
    <property type="match status" value="1"/>
</dbReference>
<dbReference type="PRINTS" id="PR00700">
    <property type="entry name" value="PRTYPHPHTASE"/>
</dbReference>
<dbReference type="InterPro" id="IPR016130">
    <property type="entry name" value="Tyr_Pase_AS"/>
</dbReference>
<dbReference type="CDD" id="cd00170">
    <property type="entry name" value="SEC14"/>
    <property type="match status" value="1"/>
</dbReference>
<dbReference type="Gene3D" id="1.10.8.20">
    <property type="entry name" value="N-terminal domain of phosphatidylinositol transfer protein sec14p"/>
    <property type="match status" value="1"/>
</dbReference>
<dbReference type="SMART" id="SM00194">
    <property type="entry name" value="PTPc"/>
    <property type="match status" value="1"/>
</dbReference>
<dbReference type="PROSITE" id="PS50055">
    <property type="entry name" value="TYR_PHOSPHATASE_PTP"/>
    <property type="match status" value="1"/>
</dbReference>
<dbReference type="SMART" id="SM01100">
    <property type="entry name" value="CRAL_TRIO_N"/>
    <property type="match status" value="1"/>
</dbReference>
<dbReference type="Proteomes" id="UP000095300">
    <property type="component" value="Unassembled WGS sequence"/>
</dbReference>
<dbReference type="SMART" id="SM00516">
    <property type="entry name" value="SEC14"/>
    <property type="match status" value="1"/>
</dbReference>
<dbReference type="SUPFAM" id="SSF52087">
    <property type="entry name" value="CRAL/TRIO domain"/>
    <property type="match status" value="1"/>
</dbReference>
<feature type="region of interest" description="Disordered" evidence="10">
    <location>
        <begin position="422"/>
        <end position="486"/>
    </location>
</feature>
<dbReference type="PROSITE" id="PS00383">
    <property type="entry name" value="TYR_PHOSPHATASE_1"/>
    <property type="match status" value="1"/>
</dbReference>
<evidence type="ECO:0000313" key="15">
    <source>
        <dbReference type="Proteomes" id="UP000095300"/>
    </source>
</evidence>
<dbReference type="Pfam" id="PF00102">
    <property type="entry name" value="Y_phosphatase"/>
    <property type="match status" value="1"/>
</dbReference>
<comment type="similarity">
    <text evidence="8">Belongs to the protein-tyrosine phosphatase family. Non-receptor class 3 subfamily.</text>
</comment>
<evidence type="ECO:0000313" key="14">
    <source>
        <dbReference type="EnsemblMetazoa" id="SCAU011369-PA"/>
    </source>
</evidence>
<comment type="function">
    <text evidence="7">Protein-tyrosine phosphatase that could participate in the transfer of hydrophobic ligands or in functions of the Golgi apparatus.</text>
</comment>
<dbReference type="InterPro" id="IPR001251">
    <property type="entry name" value="CRAL-TRIO_dom"/>
</dbReference>
<evidence type="ECO:0000256" key="8">
    <source>
        <dbReference type="ARBA" id="ARBA00060781"/>
    </source>
</evidence>
<reference evidence="14" key="1">
    <citation type="submission" date="2020-05" db="UniProtKB">
        <authorList>
            <consortium name="EnsemblMetazoa"/>
        </authorList>
    </citation>
    <scope>IDENTIFICATION</scope>
    <source>
        <strain evidence="14">USDA</strain>
    </source>
</reference>
<comment type="subcellular location">
    <subcellularLocation>
        <location evidence="1">Cytoplasm</location>
    </subcellularLocation>
</comment>
<dbReference type="Gene3D" id="3.90.190.10">
    <property type="entry name" value="Protein tyrosine phosphatase superfamily"/>
    <property type="match status" value="1"/>
</dbReference>
<gene>
    <name evidence="14" type="primary">106090166</name>
</gene>
<dbReference type="EnsemblMetazoa" id="SCAU011369-RA">
    <property type="protein sequence ID" value="SCAU011369-PA"/>
    <property type="gene ID" value="SCAU011369"/>
</dbReference>
<dbReference type="GO" id="GO:0005737">
    <property type="term" value="C:cytoplasm"/>
    <property type="evidence" value="ECO:0007669"/>
    <property type="project" value="UniProtKB-SubCell"/>
</dbReference>
<dbReference type="PROSITE" id="PS50056">
    <property type="entry name" value="TYR_PHOSPHATASE_2"/>
    <property type="match status" value="1"/>
</dbReference>
<feature type="domain" description="CRAL-TRIO" evidence="13">
    <location>
        <begin position="80"/>
        <end position="239"/>
    </location>
</feature>
<dbReference type="FunFam" id="3.90.190.10:FF:000026">
    <property type="entry name" value="tyrosine-protein phosphatase non-receptor type 9"/>
    <property type="match status" value="1"/>
</dbReference>
<dbReference type="InterPro" id="IPR003595">
    <property type="entry name" value="Tyr_Pase_cat"/>
</dbReference>
<dbReference type="InterPro" id="IPR000242">
    <property type="entry name" value="PTP_cat"/>
</dbReference>
<dbReference type="STRING" id="35570.A0A1I8PUY4"/>
<evidence type="ECO:0000256" key="1">
    <source>
        <dbReference type="ARBA" id="ARBA00004496"/>
    </source>
</evidence>
<dbReference type="PROSITE" id="PS50191">
    <property type="entry name" value="CRAL_TRIO"/>
    <property type="match status" value="1"/>
</dbReference>
<dbReference type="InterPro" id="IPR036273">
    <property type="entry name" value="CRAL/TRIO_N_dom_sf"/>
</dbReference>
<evidence type="ECO:0000256" key="7">
    <source>
        <dbReference type="ARBA" id="ARBA00055430"/>
    </source>
</evidence>
<dbReference type="SMART" id="SM00404">
    <property type="entry name" value="PTPc_motif"/>
    <property type="match status" value="1"/>
</dbReference>
<dbReference type="PANTHER" id="PTHR19134:SF534">
    <property type="entry name" value="LD27988P"/>
    <property type="match status" value="1"/>
</dbReference>
<dbReference type="CDD" id="cd14543">
    <property type="entry name" value="PTPc-N9"/>
    <property type="match status" value="1"/>
</dbReference>
<dbReference type="FunFam" id="3.40.525.10:FF:000005">
    <property type="entry name" value="Tyrosine-protein phosphatase non-receptor type 9"/>
    <property type="match status" value="1"/>
</dbReference>
<evidence type="ECO:0000256" key="4">
    <source>
        <dbReference type="ARBA" id="ARBA00022801"/>
    </source>
</evidence>
<evidence type="ECO:0000259" key="13">
    <source>
        <dbReference type="PROSITE" id="PS50191"/>
    </source>
</evidence>
<accession>A0A1I8PUY4</accession>
<dbReference type="SUPFAM" id="SSF46938">
    <property type="entry name" value="CRAL/TRIO N-terminal domain"/>
    <property type="match status" value="1"/>
</dbReference>
<keyword evidence="6" id="KW-0007">Acetylation</keyword>
<evidence type="ECO:0000256" key="6">
    <source>
        <dbReference type="ARBA" id="ARBA00022990"/>
    </source>
</evidence>
<evidence type="ECO:0000256" key="10">
    <source>
        <dbReference type="SAM" id="MobiDB-lite"/>
    </source>
</evidence>
<feature type="domain" description="Tyrosine specific protein phosphatases" evidence="12">
    <location>
        <begin position="683"/>
        <end position="767"/>
    </location>
</feature>
<keyword evidence="3" id="KW-0963">Cytoplasm</keyword>
<keyword evidence="4" id="KW-0378">Hydrolase</keyword>
<dbReference type="InterPro" id="IPR036865">
    <property type="entry name" value="CRAL-TRIO_dom_sf"/>
</dbReference>